<sequence length="147" mass="16643">MEDSGKFIYNIKLSARNLSNDCHTASDSELSAPESHGSEESTEGYWILLRRVFAFLKHCSMLVLDEADKLLSLEFQPLIQELIHFLPTNLLHDINHNNTLCWHTMLMRSIFHIKLCVNSPAQSSYVGSIPIGQGRNTVQDTVICLKV</sequence>
<comment type="caution">
    <text evidence="1">The sequence shown here is derived from an EMBL/GenBank/DDBJ whole genome shotgun (WGS) entry which is preliminary data.</text>
</comment>
<accession>A0A9D5BHD9</accession>
<keyword evidence="2" id="KW-1185">Reference proteome</keyword>
<dbReference type="AlphaFoldDB" id="A0A9D5BHD9"/>
<gene>
    <name evidence="1" type="ORF">KIW84_012321</name>
</gene>
<dbReference type="Gene3D" id="3.40.50.300">
    <property type="entry name" value="P-loop containing nucleotide triphosphate hydrolases"/>
    <property type="match status" value="1"/>
</dbReference>
<reference evidence="1 2" key="1">
    <citation type="journal article" date="2022" name="Nat. Genet.">
        <title>Improved pea reference genome and pan-genome highlight genomic features and evolutionary characteristics.</title>
        <authorList>
            <person name="Yang T."/>
            <person name="Liu R."/>
            <person name="Luo Y."/>
            <person name="Hu S."/>
            <person name="Wang D."/>
            <person name="Wang C."/>
            <person name="Pandey M.K."/>
            <person name="Ge S."/>
            <person name="Xu Q."/>
            <person name="Li N."/>
            <person name="Li G."/>
            <person name="Huang Y."/>
            <person name="Saxena R.K."/>
            <person name="Ji Y."/>
            <person name="Li M."/>
            <person name="Yan X."/>
            <person name="He Y."/>
            <person name="Liu Y."/>
            <person name="Wang X."/>
            <person name="Xiang C."/>
            <person name="Varshney R.K."/>
            <person name="Ding H."/>
            <person name="Gao S."/>
            <person name="Zong X."/>
        </authorList>
    </citation>
    <scope>NUCLEOTIDE SEQUENCE [LARGE SCALE GENOMIC DNA]</scope>
    <source>
        <strain evidence="1 2">cv. Zhongwan 6</strain>
    </source>
</reference>
<evidence type="ECO:0000313" key="2">
    <source>
        <dbReference type="Proteomes" id="UP001058974"/>
    </source>
</evidence>
<dbReference type="SUPFAM" id="SSF52540">
    <property type="entry name" value="P-loop containing nucleoside triphosphate hydrolases"/>
    <property type="match status" value="1"/>
</dbReference>
<proteinExistence type="predicted"/>
<dbReference type="PROSITE" id="PS00039">
    <property type="entry name" value="DEAD_ATP_HELICASE"/>
    <property type="match status" value="1"/>
</dbReference>
<evidence type="ECO:0000313" key="1">
    <source>
        <dbReference type="EMBL" id="KAI5443630.1"/>
    </source>
</evidence>
<dbReference type="EMBL" id="JAMSHJ010000001">
    <property type="protein sequence ID" value="KAI5443630.1"/>
    <property type="molecule type" value="Genomic_DNA"/>
</dbReference>
<dbReference type="Gramene" id="Psat01G0232100-T1">
    <property type="protein sequence ID" value="KAI5443630.1"/>
    <property type="gene ID" value="KIW84_012321"/>
</dbReference>
<dbReference type="Proteomes" id="UP001058974">
    <property type="component" value="Chromosome 1"/>
</dbReference>
<organism evidence="1 2">
    <name type="scientific">Pisum sativum</name>
    <name type="common">Garden pea</name>
    <name type="synonym">Lathyrus oleraceus</name>
    <dbReference type="NCBI Taxonomy" id="3888"/>
    <lineage>
        <taxon>Eukaryota</taxon>
        <taxon>Viridiplantae</taxon>
        <taxon>Streptophyta</taxon>
        <taxon>Embryophyta</taxon>
        <taxon>Tracheophyta</taxon>
        <taxon>Spermatophyta</taxon>
        <taxon>Magnoliopsida</taxon>
        <taxon>eudicotyledons</taxon>
        <taxon>Gunneridae</taxon>
        <taxon>Pentapetalae</taxon>
        <taxon>rosids</taxon>
        <taxon>fabids</taxon>
        <taxon>Fabales</taxon>
        <taxon>Fabaceae</taxon>
        <taxon>Papilionoideae</taxon>
        <taxon>50 kb inversion clade</taxon>
        <taxon>NPAAA clade</taxon>
        <taxon>Hologalegina</taxon>
        <taxon>IRL clade</taxon>
        <taxon>Fabeae</taxon>
        <taxon>Lathyrus</taxon>
    </lineage>
</organism>
<dbReference type="InterPro" id="IPR027417">
    <property type="entry name" value="P-loop_NTPase"/>
</dbReference>
<name>A0A9D5BHD9_PEA</name>
<dbReference type="InterPro" id="IPR000629">
    <property type="entry name" value="RNA-helicase_DEAD-box_CS"/>
</dbReference>
<protein>
    <submittedName>
        <fullName evidence="1">Uncharacterized protein</fullName>
    </submittedName>
</protein>